<evidence type="ECO:0000256" key="6">
    <source>
        <dbReference type="ARBA" id="ARBA00022729"/>
    </source>
</evidence>
<dbReference type="InterPro" id="IPR005311">
    <property type="entry name" value="PBP_dimer"/>
</dbReference>
<dbReference type="SUPFAM" id="SSF56519">
    <property type="entry name" value="Penicillin binding protein dimerisation domain"/>
    <property type="match status" value="1"/>
</dbReference>
<feature type="compositionally biased region" description="Acidic residues" evidence="10">
    <location>
        <begin position="666"/>
        <end position="681"/>
    </location>
</feature>
<evidence type="ECO:0000256" key="8">
    <source>
        <dbReference type="ARBA" id="ARBA00023136"/>
    </source>
</evidence>
<dbReference type="GO" id="GO:0008800">
    <property type="term" value="F:beta-lactamase activity"/>
    <property type="evidence" value="ECO:0007669"/>
    <property type="project" value="UniProtKB-EC"/>
</dbReference>
<dbReference type="Gene3D" id="3.90.1310.10">
    <property type="entry name" value="Penicillin-binding protein 2a (Domain 2)"/>
    <property type="match status" value="1"/>
</dbReference>
<keyword evidence="6" id="KW-0732">Signal</keyword>
<gene>
    <name evidence="13" type="ORF">JIN83_13975</name>
</gene>
<name>A0AAE2V8V4_9BACT</name>
<organism evidence="13 14">
    <name type="scientific">Oceaniferula flava</name>
    <dbReference type="NCBI Taxonomy" id="2800421"/>
    <lineage>
        <taxon>Bacteria</taxon>
        <taxon>Pseudomonadati</taxon>
        <taxon>Verrucomicrobiota</taxon>
        <taxon>Verrucomicrobiia</taxon>
        <taxon>Verrucomicrobiales</taxon>
        <taxon>Verrucomicrobiaceae</taxon>
        <taxon>Oceaniferula</taxon>
    </lineage>
</organism>
<dbReference type="Proteomes" id="UP000634206">
    <property type="component" value="Unassembled WGS sequence"/>
</dbReference>
<keyword evidence="5" id="KW-0645">Protease</keyword>
<comment type="catalytic activity">
    <reaction evidence="1">
        <text>a beta-lactam + H2O = a substituted beta-amino acid</text>
        <dbReference type="Rhea" id="RHEA:20401"/>
        <dbReference type="ChEBI" id="CHEBI:15377"/>
        <dbReference type="ChEBI" id="CHEBI:35627"/>
        <dbReference type="ChEBI" id="CHEBI:140347"/>
        <dbReference type="EC" id="3.5.2.6"/>
    </reaction>
</comment>
<comment type="caution">
    <text evidence="13">The sequence shown here is derived from an EMBL/GenBank/DDBJ whole genome shotgun (WGS) entry which is preliminary data.</text>
</comment>
<protein>
    <recommendedName>
        <fullName evidence="4">beta-lactamase</fullName>
        <ecNumber evidence="4">3.5.2.6</ecNumber>
    </recommendedName>
</protein>
<dbReference type="GO" id="GO:0005886">
    <property type="term" value="C:plasma membrane"/>
    <property type="evidence" value="ECO:0007669"/>
    <property type="project" value="TreeGrafter"/>
</dbReference>
<dbReference type="GO" id="GO:0008658">
    <property type="term" value="F:penicillin binding"/>
    <property type="evidence" value="ECO:0007669"/>
    <property type="project" value="InterPro"/>
</dbReference>
<feature type="compositionally biased region" description="Basic and acidic residues" evidence="10">
    <location>
        <begin position="656"/>
        <end position="665"/>
    </location>
</feature>
<dbReference type="Gene3D" id="3.40.710.10">
    <property type="entry name" value="DD-peptidase/beta-lactamase superfamily"/>
    <property type="match status" value="1"/>
</dbReference>
<dbReference type="EC" id="3.5.2.6" evidence="4"/>
<dbReference type="PANTHER" id="PTHR30627">
    <property type="entry name" value="PEPTIDOGLYCAN D,D-TRANSPEPTIDASE"/>
    <property type="match status" value="1"/>
</dbReference>
<dbReference type="Pfam" id="PF00905">
    <property type="entry name" value="Transpeptidase"/>
    <property type="match status" value="1"/>
</dbReference>
<dbReference type="EMBL" id="JAENIG010000010">
    <property type="protein sequence ID" value="MBK1856077.1"/>
    <property type="molecule type" value="Genomic_DNA"/>
</dbReference>
<evidence type="ECO:0000256" key="2">
    <source>
        <dbReference type="ARBA" id="ARBA00004370"/>
    </source>
</evidence>
<keyword evidence="5" id="KW-0121">Carboxypeptidase</keyword>
<evidence type="ECO:0000313" key="14">
    <source>
        <dbReference type="Proteomes" id="UP000634206"/>
    </source>
</evidence>
<dbReference type="InterPro" id="IPR050515">
    <property type="entry name" value="Beta-lactam/transpept"/>
</dbReference>
<accession>A0AAE2V8V4</accession>
<evidence type="ECO:0000259" key="11">
    <source>
        <dbReference type="Pfam" id="PF00905"/>
    </source>
</evidence>
<evidence type="ECO:0000256" key="1">
    <source>
        <dbReference type="ARBA" id="ARBA00001526"/>
    </source>
</evidence>
<evidence type="ECO:0000313" key="13">
    <source>
        <dbReference type="EMBL" id="MBK1856077.1"/>
    </source>
</evidence>
<dbReference type="InterPro" id="IPR036138">
    <property type="entry name" value="PBP_dimer_sf"/>
</dbReference>
<dbReference type="InterPro" id="IPR001460">
    <property type="entry name" value="PCN-bd_Tpept"/>
</dbReference>
<keyword evidence="8" id="KW-0472">Membrane</keyword>
<dbReference type="GO" id="GO:0046677">
    <property type="term" value="P:response to antibiotic"/>
    <property type="evidence" value="ECO:0007669"/>
    <property type="project" value="UniProtKB-KW"/>
</dbReference>
<comment type="subcellular location">
    <subcellularLocation>
        <location evidence="2">Membrane</location>
    </subcellularLocation>
</comment>
<dbReference type="AlphaFoldDB" id="A0AAE2V8V4"/>
<evidence type="ECO:0000256" key="9">
    <source>
        <dbReference type="ARBA" id="ARBA00023251"/>
    </source>
</evidence>
<evidence type="ECO:0000259" key="12">
    <source>
        <dbReference type="Pfam" id="PF03717"/>
    </source>
</evidence>
<keyword evidence="14" id="KW-1185">Reference proteome</keyword>
<keyword evidence="9" id="KW-0046">Antibiotic resistance</keyword>
<sequence length="696" mass="76759">MVLPGAAQTAAEETSEVPTVAAAVTPPIEEAVSEPRSAGLGGSLRVRPDARTMTLSIPAPRGLITDRNGEPFAQTKVVWYPALKFSQFEKADRAFVVDWARKRIAQANELFDIDWQVKDEELWQHYRHRRWMAMPYTRVVSEKEKESLESELITGLIFHPVYLRSYPQHDAGAHMIGYVGSSGKLEKGPINYGDPIFERSEGRAGLEKIYNDILTGKEGLLRMDFEADGTEALRKYERRPRPGGTVVTTLDMAWQKEAEKVLKKYCSRGAFVVIDIHTGEVLAMASRPGFDLNDFIPFISTDQYAKLRDDPGTPLFARSYQGAYPPASTFKPIVAVTALTNGDVRDDTLIDCPAKIKIGNHWFHNWSKVPEGRINVKRAIARSCNPWFYKVGIQTGPTAFLSVASRLGFGSKTGLPLIGETEGLIPTHQWMIKNHGRKLMDGDTANLSIGQGVMLASPLQVAQGMAGIANGGALPKLRLVKQVQDVSGRVLVSNDPERRNYLNLDPDAVATVQEGMMQVVHASYGTGKRASLSYTVLCGKTGTAQWGPPSKEQRLAWFAGFFPIENPRYAFAALYEGKPHETLSGGRKAAPMVRSFFEHFKKDIKKAIAPPPKAMVIDEGDDDGGVEVDDEGMLDTDSAPKVILVEEDEGLVPSEAEPRPLRAEVVEEDPQDTPAVEDEPTVEPPRPRAIPVEEDE</sequence>
<reference evidence="13" key="1">
    <citation type="submission" date="2021-01" db="EMBL/GenBank/DDBJ databases">
        <title>Modified the classification status of verrucomicrobia.</title>
        <authorList>
            <person name="Feng X."/>
        </authorList>
    </citation>
    <scope>NUCLEOTIDE SEQUENCE</scope>
    <source>
        <strain evidence="13">5K15</strain>
    </source>
</reference>
<dbReference type="GO" id="GO:0004180">
    <property type="term" value="F:carboxypeptidase activity"/>
    <property type="evidence" value="ECO:0007669"/>
    <property type="project" value="UniProtKB-KW"/>
</dbReference>
<dbReference type="Pfam" id="PF03717">
    <property type="entry name" value="PBP_dimer"/>
    <property type="match status" value="1"/>
</dbReference>
<dbReference type="InterPro" id="IPR012338">
    <property type="entry name" value="Beta-lactam/transpept-like"/>
</dbReference>
<dbReference type="SUPFAM" id="SSF56601">
    <property type="entry name" value="beta-lactamase/transpeptidase-like"/>
    <property type="match status" value="1"/>
</dbReference>
<evidence type="ECO:0000256" key="7">
    <source>
        <dbReference type="ARBA" id="ARBA00022801"/>
    </source>
</evidence>
<evidence type="ECO:0000256" key="3">
    <source>
        <dbReference type="ARBA" id="ARBA00007898"/>
    </source>
</evidence>
<comment type="similarity">
    <text evidence="3">Belongs to the class-D beta-lactamase family.</text>
</comment>
<keyword evidence="7" id="KW-0378">Hydrolase</keyword>
<dbReference type="RefSeq" id="WP_309490691.1">
    <property type="nucleotide sequence ID" value="NZ_JAENIG010000010.1"/>
</dbReference>
<dbReference type="PANTHER" id="PTHR30627:SF6">
    <property type="entry name" value="BETA-LACTAMASE YBXI-RELATED"/>
    <property type="match status" value="1"/>
</dbReference>
<dbReference type="GO" id="GO:0071555">
    <property type="term" value="P:cell wall organization"/>
    <property type="evidence" value="ECO:0007669"/>
    <property type="project" value="TreeGrafter"/>
</dbReference>
<proteinExistence type="inferred from homology"/>
<feature type="domain" description="Penicillin-binding protein dimerisation" evidence="12">
    <location>
        <begin position="57"/>
        <end position="230"/>
    </location>
</feature>
<feature type="domain" description="Penicillin-binding protein transpeptidase" evidence="11">
    <location>
        <begin position="269"/>
        <end position="597"/>
    </location>
</feature>
<evidence type="ECO:0000256" key="5">
    <source>
        <dbReference type="ARBA" id="ARBA00022645"/>
    </source>
</evidence>
<evidence type="ECO:0000256" key="4">
    <source>
        <dbReference type="ARBA" id="ARBA00012865"/>
    </source>
</evidence>
<feature type="region of interest" description="Disordered" evidence="10">
    <location>
        <begin position="647"/>
        <end position="696"/>
    </location>
</feature>
<evidence type="ECO:0000256" key="10">
    <source>
        <dbReference type="SAM" id="MobiDB-lite"/>
    </source>
</evidence>